<dbReference type="RefSeq" id="WP_006870214.1">
    <property type="nucleotide sequence ID" value="NZ_JH413811.1"/>
</dbReference>
<dbReference type="EMBL" id="JH413811">
    <property type="protein sequence ID" value="EHL31617.1"/>
    <property type="molecule type" value="Genomic_DNA"/>
</dbReference>
<sequence length="78" mass="8627">MKAVIFLGGILSFFLSFFAVAADIPQDNIGAQKYDKQQCIDNAAQACINSACLNSEQIDCQDNCRKMAQEKCQEESNE</sequence>
<dbReference type="InParanoid" id="G9EM17"/>
<dbReference type="eggNOG" id="ENOG5031EH8">
    <property type="taxonomic scope" value="Bacteria"/>
</dbReference>
<organism evidence="2 3">
    <name type="scientific">Legionella drancourtii LLAP12</name>
    <dbReference type="NCBI Taxonomy" id="658187"/>
    <lineage>
        <taxon>Bacteria</taxon>
        <taxon>Pseudomonadati</taxon>
        <taxon>Pseudomonadota</taxon>
        <taxon>Gammaproteobacteria</taxon>
        <taxon>Legionellales</taxon>
        <taxon>Legionellaceae</taxon>
        <taxon>Legionella</taxon>
    </lineage>
</organism>
<evidence type="ECO:0000256" key="1">
    <source>
        <dbReference type="SAM" id="SignalP"/>
    </source>
</evidence>
<accession>G9EM17</accession>
<dbReference type="Proteomes" id="UP000002770">
    <property type="component" value="Unassembled WGS sequence"/>
</dbReference>
<name>G9EM17_9GAMM</name>
<proteinExistence type="predicted"/>
<evidence type="ECO:0000313" key="2">
    <source>
        <dbReference type="EMBL" id="EHL31617.1"/>
    </source>
</evidence>
<gene>
    <name evidence="2" type="ORF">LDG_6278</name>
</gene>
<feature type="chain" id="PRO_5003521314" evidence="1">
    <location>
        <begin position="22"/>
        <end position="78"/>
    </location>
</feature>
<dbReference type="OrthoDB" id="5648993at2"/>
<protein>
    <submittedName>
        <fullName evidence="2">Uncharacterized protein</fullName>
    </submittedName>
</protein>
<dbReference type="STRING" id="658187.LDG_6278"/>
<reference evidence="2 3" key="1">
    <citation type="journal article" date="2011" name="BMC Genomics">
        <title>Insight into cross-talk between intra-amoebal pathogens.</title>
        <authorList>
            <person name="Gimenez G."/>
            <person name="Bertelli C."/>
            <person name="Moliner C."/>
            <person name="Robert C."/>
            <person name="Raoult D."/>
            <person name="Fournier P.E."/>
            <person name="Greub G."/>
        </authorList>
    </citation>
    <scope>NUCLEOTIDE SEQUENCE [LARGE SCALE GENOMIC DNA]</scope>
    <source>
        <strain evidence="2 3">LLAP12</strain>
    </source>
</reference>
<keyword evidence="1" id="KW-0732">Signal</keyword>
<dbReference type="AlphaFoldDB" id="G9EM17"/>
<keyword evidence="3" id="KW-1185">Reference proteome</keyword>
<evidence type="ECO:0000313" key="3">
    <source>
        <dbReference type="Proteomes" id="UP000002770"/>
    </source>
</evidence>
<feature type="signal peptide" evidence="1">
    <location>
        <begin position="1"/>
        <end position="21"/>
    </location>
</feature>
<dbReference type="HOGENOM" id="CLU_2666595_0_0_6"/>